<accession>A0AAW0QRV6</accession>
<dbReference type="EMBL" id="JAQQWP010000007">
    <property type="protein sequence ID" value="KAK8109475.1"/>
    <property type="molecule type" value="Genomic_DNA"/>
</dbReference>
<dbReference type="Proteomes" id="UP001392437">
    <property type="component" value="Unassembled WGS sequence"/>
</dbReference>
<sequence length="330" mass="37947">MVSAHHERWLKDATPWAEPDDWDADEYIKWVKRLGEAKAKLDDTFLKVDQSLIDSATGMAEVEKKKMKQNAQVTTATVAKLIVRNIIAYNFLARSTFEEIAEKALIGRIQHELVQLKAGMLDEDIAHMLQYAADKVPIETAVKNNLEDFCKRFKASAPTVNLMIDQYIQPDMQIWVVKGMRQMRTQQKPPYKDYLLQMWEEYRQFFEKVFPDRFNPFGKEGKEDRRPGNISKILDTEAKLDLFLGRRAEPQLKASMRDDDEFECLERMMANGDVGTLLQRAQELEVQHCSWKATIGPAVKALRRLGCTSSGKDYNNLAQYAKDHAQPVAA</sequence>
<evidence type="ECO:0000313" key="2">
    <source>
        <dbReference type="Proteomes" id="UP001392437"/>
    </source>
</evidence>
<reference evidence="1 2" key="1">
    <citation type="submission" date="2023-01" db="EMBL/GenBank/DDBJ databases">
        <title>Analysis of 21 Apiospora genomes using comparative genomics revels a genus with tremendous synthesis potential of carbohydrate active enzymes and secondary metabolites.</title>
        <authorList>
            <person name="Sorensen T."/>
        </authorList>
    </citation>
    <scope>NUCLEOTIDE SEQUENCE [LARGE SCALE GENOMIC DNA]</scope>
    <source>
        <strain evidence="1 2">CBS 117206</strain>
    </source>
</reference>
<proteinExistence type="predicted"/>
<protein>
    <submittedName>
        <fullName evidence="1">Uncharacterized protein</fullName>
    </submittedName>
</protein>
<gene>
    <name evidence="1" type="ORF">PG999_007612</name>
</gene>
<evidence type="ECO:0000313" key="1">
    <source>
        <dbReference type="EMBL" id="KAK8109475.1"/>
    </source>
</evidence>
<name>A0AAW0QRV6_9PEZI</name>
<comment type="caution">
    <text evidence="1">The sequence shown here is derived from an EMBL/GenBank/DDBJ whole genome shotgun (WGS) entry which is preliminary data.</text>
</comment>
<dbReference type="AlphaFoldDB" id="A0AAW0QRV6"/>
<keyword evidence="2" id="KW-1185">Reference proteome</keyword>
<organism evidence="1 2">
    <name type="scientific">Apiospora kogelbergensis</name>
    <dbReference type="NCBI Taxonomy" id="1337665"/>
    <lineage>
        <taxon>Eukaryota</taxon>
        <taxon>Fungi</taxon>
        <taxon>Dikarya</taxon>
        <taxon>Ascomycota</taxon>
        <taxon>Pezizomycotina</taxon>
        <taxon>Sordariomycetes</taxon>
        <taxon>Xylariomycetidae</taxon>
        <taxon>Amphisphaeriales</taxon>
        <taxon>Apiosporaceae</taxon>
        <taxon>Apiospora</taxon>
    </lineage>
</organism>